<proteinExistence type="predicted"/>
<evidence type="ECO:0008006" key="3">
    <source>
        <dbReference type="Google" id="ProtNLM"/>
    </source>
</evidence>
<dbReference type="eggNOG" id="COG0846">
    <property type="taxonomic scope" value="Bacteria"/>
</dbReference>
<dbReference type="InterPro" id="IPR029035">
    <property type="entry name" value="DHS-like_NAD/FAD-binding_dom"/>
</dbReference>
<keyword evidence="2" id="KW-1185">Reference proteome</keyword>
<dbReference type="Pfam" id="PF13289">
    <property type="entry name" value="SIR2_2"/>
    <property type="match status" value="1"/>
</dbReference>
<reference evidence="1" key="1">
    <citation type="submission" date="2014-02" db="EMBL/GenBank/DDBJ databases">
        <title>Expanding our view of genomic diversity in Candidatus Accumulibacter clades.</title>
        <authorList>
            <person name="Skennerton C.T."/>
            <person name="Barr J.J."/>
            <person name="Slater F.R."/>
            <person name="Bond P.L."/>
            <person name="Tyson G.W."/>
        </authorList>
    </citation>
    <scope>NUCLEOTIDE SEQUENCE [LARGE SCALE GENOMIC DNA]</scope>
</reference>
<protein>
    <recommendedName>
        <fullName evidence="3">SIR2-like domain-containing protein</fullName>
    </recommendedName>
</protein>
<name>A0A011QJ30_ACCRE</name>
<dbReference type="STRING" id="1454004.AW11_01863"/>
<evidence type="ECO:0000313" key="2">
    <source>
        <dbReference type="Proteomes" id="UP000022141"/>
    </source>
</evidence>
<dbReference type="Proteomes" id="UP000022141">
    <property type="component" value="Unassembled WGS sequence"/>
</dbReference>
<evidence type="ECO:0000313" key="1">
    <source>
        <dbReference type="EMBL" id="EXI89005.1"/>
    </source>
</evidence>
<dbReference type="Gene3D" id="3.40.50.1220">
    <property type="entry name" value="TPP-binding domain"/>
    <property type="match status" value="1"/>
</dbReference>
<comment type="caution">
    <text evidence="1">The sequence shown here is derived from an EMBL/GenBank/DDBJ whole genome shotgun (WGS) entry which is preliminary data.</text>
</comment>
<gene>
    <name evidence="1" type="ORF">AW11_01863</name>
</gene>
<dbReference type="PATRIC" id="fig|1454004.3.peg.1922"/>
<accession>A0A011QJ30</accession>
<sequence>MKIGPCDFPEPLLAALRDNRLVVFAGAGVSRGAPANLPDFARLAERIAVGTGEVRSRTEPEDRFLGRLKDRGVEVHSRAAQVLSGETTAPTPLHRDLLRLFPAAERLRIVTTNYDQLFELAASDVFGEATPVCFRAPALPLGSCFNGVVHVHGEITRPAEMVLTDADFGRGYLVEGWARRFLLDLFRQFTVLFVGYSHNDLIVSYLARALPETQAGQRFALTGASDDFQRWRVLGIEPIGYSQSSRDDHSALYAGVRCLADAVTRSVLDWQREVTELAQRQPPLSDEEAGTIDYALKETSTTRFFTDAARLPEWLDWLDKRGHLVALFQDAGRLSDRDKCLARWLASNFAASFSDHFFALIASHKMRLHPEFWFDLGRELALADVAPIHRSVWSRWISVLLSTAPTKPDADVFLWLGQRSIQYDALDELLLIFDRMTRNRLVLTPRFTWPPDADSPASLGVDADSEWCAEHPDGLDGLWERGLRPNLVRVAESLLRQIISRLEEQHAALRVWQEPGSDLDWTSIRRRSIEPDEDADRCPEVIDILINAARDCLGWLAENRAMVAGGWCDQLSKSDAVLLRRLAVFTLTARADLPADDKLEWLLTHIGLHEAADYPEIFKAVHSIYPATSREQREVLIAAVLAYRSLDEEDPNWEWNTVQEQFEWLKALHGADDTCALARQALNDLLARCPELKESDLSDSSDWGGSVVSGRHTPWTEDELLSRSPPGWLPDLLAFQGITSHRSDRYGLLRTVSDAAKKNFPWSMGLAHELADAGEWAADLWPVLLHAWSEMELEESDYLAVFNVVGRIELCRHHQRAAVGTLYALVEGGGKPFALTVLLRANEIAAALWSHLDCDEDIENDGAWLQSAVERPAGVLAQFWVGSLVLWRKQQETLPTSLNGEYRRALSVIVDDPTLPGRLGRCVLTSRLGFFMGADEIWTREHLVPLFSAVDRYELEAAWNGFLTLGRLNPQLGELLGDVFLKAVQRLDGDLANQRLEFVEYYTEMLLFYVSDPFDRWLSLFFRHGCTATRRFFAATVKRNLRRFDDRRRSDLWHRWLKRYWKNRLHGVPAALERGEVEEMLEWLPLLSAVFEDAVGLAVGMPQVKLRHCSVVPDLESGDLPTQYPAAVARLLIWLAAAGSPSYLWHSGRRLTDTLLSAGLPPDLEHKVRELVAELGLR</sequence>
<dbReference type="EMBL" id="JEMY01000022">
    <property type="protein sequence ID" value="EXI89005.1"/>
    <property type="molecule type" value="Genomic_DNA"/>
</dbReference>
<dbReference type="SUPFAM" id="SSF52467">
    <property type="entry name" value="DHS-like NAD/FAD-binding domain"/>
    <property type="match status" value="1"/>
</dbReference>
<dbReference type="AlphaFoldDB" id="A0A011QJ30"/>
<organism evidence="1 2">
    <name type="scientific">Accumulibacter regalis</name>
    <dbReference type="NCBI Taxonomy" id="522306"/>
    <lineage>
        <taxon>Bacteria</taxon>
        <taxon>Pseudomonadati</taxon>
        <taxon>Pseudomonadota</taxon>
        <taxon>Betaproteobacteria</taxon>
        <taxon>Candidatus Accumulibacter</taxon>
    </lineage>
</organism>